<dbReference type="PANTHER" id="PTHR32385">
    <property type="entry name" value="MANNOSYL PHOSPHORYLINOSITOL CERAMIDE SYNTHASE"/>
    <property type="match status" value="1"/>
</dbReference>
<gene>
    <name evidence="3" type="ORF">FIE12Z_1739</name>
</gene>
<comment type="caution">
    <text evidence="3">The sequence shown here is derived from an EMBL/GenBank/DDBJ whole genome shotgun (WGS) entry which is preliminary data.</text>
</comment>
<comment type="similarity">
    <text evidence="1">Belongs to the glycosyltransferase 32 family.</text>
</comment>
<evidence type="ECO:0000313" key="3">
    <source>
        <dbReference type="EMBL" id="RFN53992.1"/>
    </source>
</evidence>
<name>A0A395N1I8_9HYPO</name>
<evidence type="ECO:0000313" key="4">
    <source>
        <dbReference type="Proteomes" id="UP000265631"/>
    </source>
</evidence>
<dbReference type="GO" id="GO:0016020">
    <property type="term" value="C:membrane"/>
    <property type="evidence" value="ECO:0007669"/>
    <property type="project" value="GOC"/>
</dbReference>
<accession>A0A395N1I8</accession>
<organism evidence="3 4">
    <name type="scientific">Fusarium flagelliforme</name>
    <dbReference type="NCBI Taxonomy" id="2675880"/>
    <lineage>
        <taxon>Eukaryota</taxon>
        <taxon>Fungi</taxon>
        <taxon>Dikarya</taxon>
        <taxon>Ascomycota</taxon>
        <taxon>Pezizomycotina</taxon>
        <taxon>Sordariomycetes</taxon>
        <taxon>Hypocreomycetidae</taxon>
        <taxon>Hypocreales</taxon>
        <taxon>Nectriaceae</taxon>
        <taxon>Fusarium</taxon>
        <taxon>Fusarium incarnatum-equiseti species complex</taxon>
    </lineage>
</organism>
<proteinExistence type="inferred from homology"/>
<dbReference type="EMBL" id="PXXK01000033">
    <property type="protein sequence ID" value="RFN53992.1"/>
    <property type="molecule type" value="Genomic_DNA"/>
</dbReference>
<dbReference type="InterPro" id="IPR007577">
    <property type="entry name" value="GlycoTrfase_DXD_sugar-bd_CS"/>
</dbReference>
<dbReference type="PANTHER" id="PTHR32385:SF15">
    <property type="entry name" value="INOSITOL PHOSPHOCERAMIDE MANNOSYLTRANSFERASE 1"/>
    <property type="match status" value="1"/>
</dbReference>
<dbReference type="Gene3D" id="3.90.550.20">
    <property type="match status" value="1"/>
</dbReference>
<reference evidence="3 4" key="1">
    <citation type="journal article" date="2018" name="PLoS Pathog.">
        <title>Evolution of structural diversity of trichothecenes, a family of toxins produced by plant pathogenic and entomopathogenic fungi.</title>
        <authorList>
            <person name="Proctor R.H."/>
            <person name="McCormick S.P."/>
            <person name="Kim H.S."/>
            <person name="Cardoza R.E."/>
            <person name="Stanley A.M."/>
            <person name="Lindo L."/>
            <person name="Kelly A."/>
            <person name="Brown D.W."/>
            <person name="Lee T."/>
            <person name="Vaughan M.M."/>
            <person name="Alexander N.J."/>
            <person name="Busman M."/>
            <person name="Gutierrez S."/>
        </authorList>
    </citation>
    <scope>NUCLEOTIDE SEQUENCE [LARGE SCALE GENOMIC DNA]</scope>
    <source>
        <strain evidence="3 4">NRRL 13405</strain>
    </source>
</reference>
<dbReference type="Pfam" id="PF04488">
    <property type="entry name" value="Gly_transf_sug"/>
    <property type="match status" value="1"/>
</dbReference>
<dbReference type="InterPro" id="IPR029044">
    <property type="entry name" value="Nucleotide-diphossugar_trans"/>
</dbReference>
<evidence type="ECO:0000256" key="2">
    <source>
        <dbReference type="ARBA" id="ARBA00022679"/>
    </source>
</evidence>
<dbReference type="Proteomes" id="UP000265631">
    <property type="component" value="Unassembled WGS sequence"/>
</dbReference>
<dbReference type="GO" id="GO:0000030">
    <property type="term" value="F:mannosyltransferase activity"/>
    <property type="evidence" value="ECO:0007669"/>
    <property type="project" value="TreeGrafter"/>
</dbReference>
<protein>
    <submittedName>
        <fullName evidence="3">Mipc synthase</fullName>
    </submittedName>
</protein>
<sequence>MANPYRRNVLRAVILLILALVSFSILHQLSFIVDPSFHNYFQRPIHTISTCHLPDREDTRRLSTQPSPNIPNLVHQTWKTSDLNTYPIEASQKSWKFFFEPLNYTIKLWTDEDIRVLIQDGYPWLLDTYDGYSHDVQRADIARLVIIHAEGGIYADLDVFPVVKNGALRNGITCLQSLGMAAVFSPMGENDGLSNHFFMAEKGSAFLEEALQEAVRRGGARSKIIILPYLRTFWSTGPLMITAAARHFHHTSSATEQTSGIT</sequence>
<dbReference type="InterPro" id="IPR051706">
    <property type="entry name" value="Glycosyltransferase_domain"/>
</dbReference>
<dbReference type="AlphaFoldDB" id="A0A395N1I8"/>
<dbReference type="STRING" id="2594813.A0A395N1I8"/>
<dbReference type="GO" id="GO:0051999">
    <property type="term" value="P:mannosyl-inositol phosphorylceramide biosynthetic process"/>
    <property type="evidence" value="ECO:0007669"/>
    <property type="project" value="TreeGrafter"/>
</dbReference>
<evidence type="ECO:0000256" key="1">
    <source>
        <dbReference type="ARBA" id="ARBA00009003"/>
    </source>
</evidence>
<keyword evidence="2" id="KW-0808">Transferase</keyword>
<keyword evidence="4" id="KW-1185">Reference proteome</keyword>
<dbReference type="SUPFAM" id="SSF53448">
    <property type="entry name" value="Nucleotide-diphospho-sugar transferases"/>
    <property type="match status" value="1"/>
</dbReference>